<dbReference type="AlphaFoldDB" id="A0A6C0HEY5"/>
<reference evidence="2" key="1">
    <citation type="journal article" date="2020" name="Nature">
        <title>Giant virus diversity and host interactions through global metagenomics.</title>
        <authorList>
            <person name="Schulz F."/>
            <person name="Roux S."/>
            <person name="Paez-Espino D."/>
            <person name="Jungbluth S."/>
            <person name="Walsh D.A."/>
            <person name="Denef V.J."/>
            <person name="McMahon K.D."/>
            <person name="Konstantinidis K.T."/>
            <person name="Eloe-Fadrosh E.A."/>
            <person name="Kyrpides N.C."/>
            <person name="Woyke T."/>
        </authorList>
    </citation>
    <scope>NUCLEOTIDE SEQUENCE</scope>
    <source>
        <strain evidence="2">GVMAG-M-3300023179-99</strain>
    </source>
</reference>
<accession>A0A6C0HEY5</accession>
<dbReference type="Gene3D" id="2.20.25.10">
    <property type="match status" value="1"/>
</dbReference>
<evidence type="ECO:0000313" key="2">
    <source>
        <dbReference type="EMBL" id="QHT79191.1"/>
    </source>
</evidence>
<dbReference type="SMART" id="SM00661">
    <property type="entry name" value="RPOL9"/>
    <property type="match status" value="1"/>
</dbReference>
<feature type="domain" description="DNA-directed RNA polymerase II subunit RPB9-like zinc ribbon" evidence="1">
    <location>
        <begin position="14"/>
        <end position="72"/>
    </location>
</feature>
<name>A0A6C0HEY5_9ZZZZ</name>
<dbReference type="EMBL" id="MN739946">
    <property type="protein sequence ID" value="QHT79191.1"/>
    <property type="molecule type" value="Genomic_DNA"/>
</dbReference>
<protein>
    <recommendedName>
        <fullName evidence="1">DNA-directed RNA polymerase II subunit RPB9-like zinc ribbon domain-containing protein</fullName>
    </recommendedName>
</protein>
<evidence type="ECO:0000259" key="1">
    <source>
        <dbReference type="SMART" id="SM00661"/>
    </source>
</evidence>
<sequence>MDPNKYSSEILKMKFCPLCKNVLYSIEEDSSKGDPFAVQNCRKCEYKEKISPDHPVVYEHVLREDTSAKLVLNPYLKHDPTLPRFTEIQCPAPECPSRTGTKGDVVGVKIDRQNVIWMYQCANCDTTWKQNAQTS</sequence>
<organism evidence="2">
    <name type="scientific">viral metagenome</name>
    <dbReference type="NCBI Taxonomy" id="1070528"/>
    <lineage>
        <taxon>unclassified sequences</taxon>
        <taxon>metagenomes</taxon>
        <taxon>organismal metagenomes</taxon>
    </lineage>
</organism>
<proteinExistence type="predicted"/>
<dbReference type="InterPro" id="IPR001529">
    <property type="entry name" value="Zn_ribbon_RPB9"/>
</dbReference>
<dbReference type="GO" id="GO:0006351">
    <property type="term" value="P:DNA-templated transcription"/>
    <property type="evidence" value="ECO:0007669"/>
    <property type="project" value="InterPro"/>
</dbReference>